<accession>A0ABX7FH13</accession>
<dbReference type="InterPro" id="IPR008719">
    <property type="entry name" value="N2O_reductase_NosL"/>
</dbReference>
<organism evidence="1 2">
    <name type="scientific">Ponticoccus alexandrii</name>
    <dbReference type="NCBI Taxonomy" id="1943633"/>
    <lineage>
        <taxon>Bacteria</taxon>
        <taxon>Pseudomonadati</taxon>
        <taxon>Pseudomonadota</taxon>
        <taxon>Alphaproteobacteria</taxon>
        <taxon>Rhodobacterales</taxon>
        <taxon>Roseobacteraceae</taxon>
        <taxon>Ponticoccus</taxon>
    </lineage>
</organism>
<dbReference type="Pfam" id="PF05573">
    <property type="entry name" value="NosL"/>
    <property type="match status" value="1"/>
</dbReference>
<evidence type="ECO:0000313" key="2">
    <source>
        <dbReference type="Proteomes" id="UP000596387"/>
    </source>
</evidence>
<sequence length="61" mass="6494">MFAGTGRAVPRGGPFKTAIILKIRSTAALCADCARHYCQMFVADHPGPKAQVHVKGRSALL</sequence>
<dbReference type="EMBL" id="CP047169">
    <property type="protein sequence ID" value="QRF68949.1"/>
    <property type="molecule type" value="Genomic_DNA"/>
</dbReference>
<gene>
    <name evidence="1" type="ORF">GQA70_21145</name>
</gene>
<proteinExistence type="predicted"/>
<name>A0ABX7FH13_9RHOB</name>
<reference evidence="1 2" key="1">
    <citation type="submission" date="2019-12" db="EMBL/GenBank/DDBJ databases">
        <title>Complete Genome Sequence of a Quorum-Sensing Bacterium,Rhodobacteraceae bacterium C31, Isolated from a marine microalgae symbiotic bacteria.</title>
        <authorList>
            <person name="Zhang Y."/>
        </authorList>
    </citation>
    <scope>NUCLEOTIDE SEQUENCE [LARGE SCALE GENOMIC DNA]</scope>
    <source>
        <strain evidence="1 2">C31</strain>
        <plasmid evidence="1 2">p-SCP3</plasmid>
    </source>
</reference>
<geneLocation type="plasmid" evidence="1 2">
    <name>p-SCP3</name>
</geneLocation>
<evidence type="ECO:0000313" key="1">
    <source>
        <dbReference type="EMBL" id="QRF68949.1"/>
    </source>
</evidence>
<keyword evidence="2" id="KW-1185">Reference proteome</keyword>
<protein>
    <submittedName>
        <fullName evidence="1">Uncharacterized protein</fullName>
    </submittedName>
</protein>
<dbReference type="Proteomes" id="UP000596387">
    <property type="component" value="Plasmid p-SCP3"/>
</dbReference>
<keyword evidence="1" id="KW-0614">Plasmid</keyword>